<reference evidence="6" key="1">
    <citation type="submission" date="2020-10" db="EMBL/GenBank/DDBJ databases">
        <authorList>
            <person name="Gilroy R."/>
        </authorList>
    </citation>
    <scope>NUCLEOTIDE SEQUENCE</scope>
    <source>
        <strain evidence="6">13766</strain>
    </source>
</reference>
<evidence type="ECO:0000256" key="4">
    <source>
        <dbReference type="ARBA" id="ARBA00022842"/>
    </source>
</evidence>
<accession>A0A9D1G2T2</accession>
<protein>
    <submittedName>
        <fullName evidence="6">Starvation-sensing protein RspA</fullName>
    </submittedName>
</protein>
<dbReference type="FunFam" id="3.20.20.120:FF:000011">
    <property type="entry name" value="D-galactonate dehydratase family member VSWAT3_13707"/>
    <property type="match status" value="1"/>
</dbReference>
<dbReference type="Gene3D" id="3.20.20.120">
    <property type="entry name" value="Enolase-like C-terminal domain"/>
    <property type="match status" value="1"/>
</dbReference>
<comment type="similarity">
    <text evidence="2">Belongs to the mandelate racemase/muconate lactonizing enzyme family. GalD subfamily.</text>
</comment>
<dbReference type="InterPro" id="IPR013341">
    <property type="entry name" value="Mandelate_racemase_N_dom"/>
</dbReference>
<name>A0A9D1G2T2_9FIRM</name>
<dbReference type="Gene3D" id="3.30.390.10">
    <property type="entry name" value="Enolase-like, N-terminal domain"/>
    <property type="match status" value="1"/>
</dbReference>
<dbReference type="PANTHER" id="PTHR48080:SF6">
    <property type="entry name" value="STARVATION-SENSING PROTEIN RSPA"/>
    <property type="match status" value="1"/>
</dbReference>
<sequence>MAEVRITRVSAIETAPMGSNLIVVRIDTNQSGLYGYGCATYTQRHKAVVTAIEEYMNQLLAGRDALNVNDAWQVMMNSSYWRNGPVLNNAISGCDMALWDILGKASGLPVWQLWGGKAREAVPVYRHAGGDDYARVDETVAAFLEEGYQYIRIQLGGYGGKQSFLRTPAGSKDGAYFDAKKYLRSVPALFEHVRVKFGDEVELCHDVHERLAPIDAMWLARQLEAYRPFFLEDALAPEDGFWFEKIRNACATPLAMGELFNNPMEWQPLVEHRWIDFIRCHVSQIGGVTPARKLAAYCEPFGVKTAWHGPGDVSPIGHMANVHLDLTTTNFGIQEWCGMETDERVREVFEGCAEIRDGFAWANDRPGWGIEVNLEAAKKYPCDSAQPRWLLARLPDGSSARA</sequence>
<keyword evidence="4" id="KW-0460">Magnesium</keyword>
<dbReference type="Pfam" id="PF02746">
    <property type="entry name" value="MR_MLE_N"/>
    <property type="match status" value="1"/>
</dbReference>
<keyword evidence="3" id="KW-0479">Metal-binding</keyword>
<evidence type="ECO:0000259" key="5">
    <source>
        <dbReference type="SMART" id="SM00922"/>
    </source>
</evidence>
<dbReference type="InterPro" id="IPR036849">
    <property type="entry name" value="Enolase-like_C_sf"/>
</dbReference>
<dbReference type="GO" id="GO:0000287">
    <property type="term" value="F:magnesium ion binding"/>
    <property type="evidence" value="ECO:0007669"/>
    <property type="project" value="UniProtKB-ARBA"/>
</dbReference>
<dbReference type="AlphaFoldDB" id="A0A9D1G2T2"/>
<evidence type="ECO:0000313" key="7">
    <source>
        <dbReference type="Proteomes" id="UP000824140"/>
    </source>
</evidence>
<dbReference type="InterPro" id="IPR034593">
    <property type="entry name" value="DgoD-like"/>
</dbReference>
<dbReference type="Proteomes" id="UP000824140">
    <property type="component" value="Unassembled WGS sequence"/>
</dbReference>
<evidence type="ECO:0000256" key="2">
    <source>
        <dbReference type="ARBA" id="ARBA00010339"/>
    </source>
</evidence>
<dbReference type="SUPFAM" id="SSF54826">
    <property type="entry name" value="Enolase N-terminal domain-like"/>
    <property type="match status" value="1"/>
</dbReference>
<organism evidence="6 7">
    <name type="scientific">Candidatus Alectryocaccomicrobium excrementavium</name>
    <dbReference type="NCBI Taxonomy" id="2840668"/>
    <lineage>
        <taxon>Bacteria</taxon>
        <taxon>Bacillati</taxon>
        <taxon>Bacillota</taxon>
        <taxon>Clostridia</taxon>
        <taxon>Candidatus Alectryocaccomicrobium</taxon>
    </lineage>
</organism>
<dbReference type="Pfam" id="PF13378">
    <property type="entry name" value="MR_MLE_C"/>
    <property type="match status" value="1"/>
</dbReference>
<dbReference type="EMBL" id="DVJN01000225">
    <property type="protein sequence ID" value="HIS93728.1"/>
    <property type="molecule type" value="Genomic_DNA"/>
</dbReference>
<reference evidence="6" key="2">
    <citation type="journal article" date="2021" name="PeerJ">
        <title>Extensive microbial diversity within the chicken gut microbiome revealed by metagenomics and culture.</title>
        <authorList>
            <person name="Gilroy R."/>
            <person name="Ravi A."/>
            <person name="Getino M."/>
            <person name="Pursley I."/>
            <person name="Horton D.L."/>
            <person name="Alikhan N.F."/>
            <person name="Baker D."/>
            <person name="Gharbi K."/>
            <person name="Hall N."/>
            <person name="Watson M."/>
            <person name="Adriaenssens E.M."/>
            <person name="Foster-Nyarko E."/>
            <person name="Jarju S."/>
            <person name="Secka A."/>
            <person name="Antonio M."/>
            <person name="Oren A."/>
            <person name="Chaudhuri R.R."/>
            <person name="La Ragione R."/>
            <person name="Hildebrand F."/>
            <person name="Pallen M.J."/>
        </authorList>
    </citation>
    <scope>NUCLEOTIDE SEQUENCE</scope>
    <source>
        <strain evidence="6">13766</strain>
    </source>
</reference>
<evidence type="ECO:0000313" key="6">
    <source>
        <dbReference type="EMBL" id="HIS93728.1"/>
    </source>
</evidence>
<comment type="caution">
    <text evidence="6">The sequence shown here is derived from an EMBL/GenBank/DDBJ whole genome shotgun (WGS) entry which is preliminary data.</text>
</comment>
<dbReference type="PANTHER" id="PTHR48080">
    <property type="entry name" value="D-GALACTONATE DEHYDRATASE-RELATED"/>
    <property type="match status" value="1"/>
</dbReference>
<dbReference type="InterPro" id="IPR013342">
    <property type="entry name" value="Mandelate_racemase_C"/>
</dbReference>
<dbReference type="SUPFAM" id="SSF51604">
    <property type="entry name" value="Enolase C-terminal domain-like"/>
    <property type="match status" value="1"/>
</dbReference>
<dbReference type="InterPro" id="IPR029017">
    <property type="entry name" value="Enolase-like_N"/>
</dbReference>
<dbReference type="InterPro" id="IPR029065">
    <property type="entry name" value="Enolase_C-like"/>
</dbReference>
<comment type="function">
    <text evidence="1">Has no detectable activity with D-mannonate and with a panel of 70 other acid sugars (in vitro), in spite of the conservation of the residues that are expected to be important for catalytic activity and cofactor binding. May have evolved a divergent function.</text>
</comment>
<proteinExistence type="inferred from homology"/>
<evidence type="ECO:0000256" key="1">
    <source>
        <dbReference type="ARBA" id="ARBA00003553"/>
    </source>
</evidence>
<feature type="domain" description="Mandelate racemase/muconate lactonizing enzyme C-terminal" evidence="5">
    <location>
        <begin position="136"/>
        <end position="253"/>
    </location>
</feature>
<dbReference type="SMART" id="SM00922">
    <property type="entry name" value="MR_MLE"/>
    <property type="match status" value="1"/>
</dbReference>
<evidence type="ECO:0000256" key="3">
    <source>
        <dbReference type="ARBA" id="ARBA00022723"/>
    </source>
</evidence>
<gene>
    <name evidence="6" type="ORF">IAA84_12000</name>
</gene>